<keyword evidence="2" id="KW-1185">Reference proteome</keyword>
<protein>
    <recommendedName>
        <fullName evidence="3">Extracellular solute-binding protein</fullName>
    </recommendedName>
</protein>
<sequence>MSGGRKMRGYAVLAVLIVVVALLAGCGGKDANTVTVFLMGQNGTPDGTADKLKDKLEASLGQDLKVEFNVSPIYNSQKLLLEYAGATNDLIILPKQEMLDYGKQGSNVPLDAHINKEDFPEGVFEGGVESKSGDKQIELKQETHLYGIPVSKLKLFKDAGYTPEDLFVTIPASAGNVERSVQVINAMMK</sequence>
<dbReference type="RefSeq" id="WP_090834087.1">
    <property type="nucleotide sequence ID" value="NZ_CP076607.1"/>
</dbReference>
<dbReference type="PROSITE" id="PS51257">
    <property type="entry name" value="PROKAR_LIPOPROTEIN"/>
    <property type="match status" value="1"/>
</dbReference>
<name>A0ABX8HHF5_9BACL</name>
<evidence type="ECO:0008006" key="3">
    <source>
        <dbReference type="Google" id="ProtNLM"/>
    </source>
</evidence>
<proteinExistence type="predicted"/>
<dbReference type="Proteomes" id="UP000683429">
    <property type="component" value="Chromosome"/>
</dbReference>
<gene>
    <name evidence="1" type="ORF">KP014_11825</name>
</gene>
<reference evidence="1 2" key="1">
    <citation type="submission" date="2021-06" db="EMBL/GenBank/DDBJ databases">
        <title>Whole genome sequence of Paenibacillus sophorae DSM23020 for comparative genomics.</title>
        <authorList>
            <person name="Kim M.-J."/>
            <person name="Lee G."/>
            <person name="Shin J.-H."/>
        </authorList>
    </citation>
    <scope>NUCLEOTIDE SEQUENCE [LARGE SCALE GENOMIC DNA]</scope>
    <source>
        <strain evidence="1 2">DSM 23020</strain>
    </source>
</reference>
<dbReference type="Gene3D" id="3.40.190.10">
    <property type="entry name" value="Periplasmic binding protein-like II"/>
    <property type="match status" value="1"/>
</dbReference>
<evidence type="ECO:0000313" key="1">
    <source>
        <dbReference type="EMBL" id="QWU17754.1"/>
    </source>
</evidence>
<dbReference type="SUPFAM" id="SSF53850">
    <property type="entry name" value="Periplasmic binding protein-like II"/>
    <property type="match status" value="1"/>
</dbReference>
<dbReference type="EMBL" id="CP076607">
    <property type="protein sequence ID" value="QWU17754.1"/>
    <property type="molecule type" value="Genomic_DNA"/>
</dbReference>
<evidence type="ECO:0000313" key="2">
    <source>
        <dbReference type="Proteomes" id="UP000683429"/>
    </source>
</evidence>
<accession>A0ABX8HHF5</accession>
<organism evidence="1 2">
    <name type="scientific">Paenibacillus sophorae</name>
    <dbReference type="NCBI Taxonomy" id="1333845"/>
    <lineage>
        <taxon>Bacteria</taxon>
        <taxon>Bacillati</taxon>
        <taxon>Bacillota</taxon>
        <taxon>Bacilli</taxon>
        <taxon>Bacillales</taxon>
        <taxon>Paenibacillaceae</taxon>
        <taxon>Paenibacillus</taxon>
    </lineage>
</organism>